<keyword evidence="4" id="KW-1185">Reference proteome</keyword>
<organism evidence="3 4">
    <name type="scientific">Aurantiacibacter flavus</name>
    <dbReference type="NCBI Taxonomy" id="3145232"/>
    <lineage>
        <taxon>Bacteria</taxon>
        <taxon>Pseudomonadati</taxon>
        <taxon>Pseudomonadota</taxon>
        <taxon>Alphaproteobacteria</taxon>
        <taxon>Sphingomonadales</taxon>
        <taxon>Erythrobacteraceae</taxon>
        <taxon>Aurantiacibacter</taxon>
    </lineage>
</organism>
<feature type="transmembrane region" description="Helical" evidence="1">
    <location>
        <begin position="12"/>
        <end position="31"/>
    </location>
</feature>
<protein>
    <submittedName>
        <fullName evidence="3">TadE/TadG family type IV pilus assembly protein</fullName>
    </submittedName>
</protein>
<gene>
    <name evidence="3" type="ORF">ABDJ38_08090</name>
</gene>
<sequence length="224" mass="23814">MLMRLLSCTRGVALIEFAYILPLMMLLYFGGMTVSELIAVDRKVTTAARALADLASRSISPAIIYNDPDAVSASSFLSASAISLAPYKLDKATQQISLLRVCDDSHAYVVWTRARTQNADGTVSSVIASSDTSGTLPTVETQSADTVVTIPNDMVSANMIPTSPDGSNVCGNLDPGTSTTTQVGTAGAFLYRGTVTYTYSPPISFMSFGTTELSDTIYMAPRLY</sequence>
<evidence type="ECO:0000256" key="1">
    <source>
        <dbReference type="SAM" id="Phobius"/>
    </source>
</evidence>
<dbReference type="EMBL" id="JBDLBR010000002">
    <property type="protein sequence ID" value="MEN7537131.1"/>
    <property type="molecule type" value="Genomic_DNA"/>
</dbReference>
<keyword evidence="1" id="KW-0812">Transmembrane</keyword>
<evidence type="ECO:0000313" key="3">
    <source>
        <dbReference type="EMBL" id="MEN7537131.1"/>
    </source>
</evidence>
<proteinExistence type="predicted"/>
<dbReference type="Proteomes" id="UP001484535">
    <property type="component" value="Unassembled WGS sequence"/>
</dbReference>
<keyword evidence="1" id="KW-0472">Membrane</keyword>
<dbReference type="Pfam" id="PF07811">
    <property type="entry name" value="TadE"/>
    <property type="match status" value="1"/>
</dbReference>
<evidence type="ECO:0000259" key="2">
    <source>
        <dbReference type="Pfam" id="PF07811"/>
    </source>
</evidence>
<reference evidence="3 4" key="1">
    <citation type="submission" date="2024-05" db="EMBL/GenBank/DDBJ databases">
        <authorList>
            <person name="Park S."/>
        </authorList>
    </citation>
    <scope>NUCLEOTIDE SEQUENCE [LARGE SCALE GENOMIC DNA]</scope>
    <source>
        <strain evidence="3 4">DGU5</strain>
    </source>
</reference>
<feature type="domain" description="TadE-like" evidence="2">
    <location>
        <begin position="11"/>
        <end position="52"/>
    </location>
</feature>
<keyword evidence="1" id="KW-1133">Transmembrane helix</keyword>
<comment type="caution">
    <text evidence="3">The sequence shown here is derived from an EMBL/GenBank/DDBJ whole genome shotgun (WGS) entry which is preliminary data.</text>
</comment>
<name>A0ABV0CWW4_9SPHN</name>
<dbReference type="InterPro" id="IPR012495">
    <property type="entry name" value="TadE-like_dom"/>
</dbReference>
<evidence type="ECO:0000313" key="4">
    <source>
        <dbReference type="Proteomes" id="UP001484535"/>
    </source>
</evidence>
<dbReference type="RefSeq" id="WP_346784580.1">
    <property type="nucleotide sequence ID" value="NZ_JBDLBR010000002.1"/>
</dbReference>
<accession>A0ABV0CWW4</accession>